<evidence type="ECO:0000313" key="3">
    <source>
        <dbReference type="Proteomes" id="UP001148786"/>
    </source>
</evidence>
<dbReference type="InterPro" id="IPR001810">
    <property type="entry name" value="F-box_dom"/>
</dbReference>
<proteinExistence type="predicted"/>
<evidence type="ECO:0000259" key="1">
    <source>
        <dbReference type="Pfam" id="PF12937"/>
    </source>
</evidence>
<reference evidence="2" key="1">
    <citation type="submission" date="2022-07" db="EMBL/GenBank/DDBJ databases">
        <title>Genome Sequence of Agrocybe chaxingu.</title>
        <authorList>
            <person name="Buettner E."/>
        </authorList>
    </citation>
    <scope>NUCLEOTIDE SEQUENCE</scope>
    <source>
        <strain evidence="2">MP-N11</strain>
    </source>
</reference>
<dbReference type="InterPro" id="IPR036047">
    <property type="entry name" value="F-box-like_dom_sf"/>
</dbReference>
<gene>
    <name evidence="2" type="ORF">NLJ89_g1371</name>
</gene>
<dbReference type="Proteomes" id="UP001148786">
    <property type="component" value="Unassembled WGS sequence"/>
</dbReference>
<dbReference type="Gene3D" id="1.20.1280.50">
    <property type="match status" value="1"/>
</dbReference>
<dbReference type="OrthoDB" id="2269034at2759"/>
<sequence length="536" mass="61261">MCLCPVCGTHAAAERGQQCGAFPPRPSQVHHSCRDLKNLEAQISTTKTFLAHLESHLLVLRSEYNRAHDHFTHRLPPEIISRVFGFCASREGELSPFDLGAVCKRWREIAWSTPQLWTSLDVDLNWLEINSQTRSWLIQEWLSRSGELPLSISVTYVKTDMAPLPLAILENILDVLNRFSRRWRDLDLSIPFALLPALCGDGDGVSILNTLRISPPEILDDAEEELVHRLAYPFQITNASPSLQRVAITSFPFSMVGINWQNVTDVSFDDIPIYDFHSLLREARNLIKCIVDIKDDGSRFSAPPSIERPCLIDLDIGLHQTFQTSPSLIFDPISLPRLKKVTYRPGYQPFAAFAAFIERSRCSLEALILDEVHEGEGMDIILMNEDALWNLLWNLRTLTTLVFNIPVVAKKFFDLLYIPYSPTTNPDQPIFLPQITSIRHDCDEVMFSWDRVIRSATSRLKLRGEDGQPILRLLEFQVHELERLDELLVARICHTVASGVEIRIKRGLEDVLETHRREYEQARFGTIDGSWEEDLL</sequence>
<dbReference type="AlphaFoldDB" id="A0A9W8N029"/>
<evidence type="ECO:0000313" key="2">
    <source>
        <dbReference type="EMBL" id="KAJ3516031.1"/>
    </source>
</evidence>
<protein>
    <recommendedName>
        <fullName evidence="1">F-box domain-containing protein</fullName>
    </recommendedName>
</protein>
<organism evidence="2 3">
    <name type="scientific">Agrocybe chaxingu</name>
    <dbReference type="NCBI Taxonomy" id="84603"/>
    <lineage>
        <taxon>Eukaryota</taxon>
        <taxon>Fungi</taxon>
        <taxon>Dikarya</taxon>
        <taxon>Basidiomycota</taxon>
        <taxon>Agaricomycotina</taxon>
        <taxon>Agaricomycetes</taxon>
        <taxon>Agaricomycetidae</taxon>
        <taxon>Agaricales</taxon>
        <taxon>Agaricineae</taxon>
        <taxon>Strophariaceae</taxon>
        <taxon>Agrocybe</taxon>
    </lineage>
</organism>
<name>A0A9W8N029_9AGAR</name>
<feature type="domain" description="F-box" evidence="1">
    <location>
        <begin position="74"/>
        <end position="121"/>
    </location>
</feature>
<keyword evidence="3" id="KW-1185">Reference proteome</keyword>
<dbReference type="Pfam" id="PF12937">
    <property type="entry name" value="F-box-like"/>
    <property type="match status" value="1"/>
</dbReference>
<dbReference type="EMBL" id="JANKHO010000070">
    <property type="protein sequence ID" value="KAJ3516031.1"/>
    <property type="molecule type" value="Genomic_DNA"/>
</dbReference>
<comment type="caution">
    <text evidence="2">The sequence shown here is derived from an EMBL/GenBank/DDBJ whole genome shotgun (WGS) entry which is preliminary data.</text>
</comment>
<accession>A0A9W8N029</accession>
<dbReference type="SUPFAM" id="SSF81383">
    <property type="entry name" value="F-box domain"/>
    <property type="match status" value="1"/>
</dbReference>